<dbReference type="AlphaFoldDB" id="A0A016TB31"/>
<sequence length="95" mass="10919">MASESVVFNSVVHVRLSVEVRGSQSDWKTDNVVNDKCNLYQSDPRIHLWKIFQEDRSTRHVILNERNARPLRGGKRVRRSCGCGAASPRQLLHHI</sequence>
<proteinExistence type="predicted"/>
<keyword evidence="2" id="KW-1185">Reference proteome</keyword>
<dbReference type="EMBL" id="JARK01001455">
    <property type="protein sequence ID" value="EYB99839.1"/>
    <property type="molecule type" value="Genomic_DNA"/>
</dbReference>
<name>A0A016TB31_9BILA</name>
<reference evidence="2" key="1">
    <citation type="journal article" date="2015" name="Nat. Genet.">
        <title>The genome and transcriptome of the zoonotic hookworm Ancylostoma ceylanicum identify infection-specific gene families.</title>
        <authorList>
            <person name="Schwarz E.M."/>
            <person name="Hu Y."/>
            <person name="Antoshechkin I."/>
            <person name="Miller M.M."/>
            <person name="Sternberg P.W."/>
            <person name="Aroian R.V."/>
        </authorList>
    </citation>
    <scope>NUCLEOTIDE SEQUENCE</scope>
    <source>
        <strain evidence="2">HY135</strain>
    </source>
</reference>
<evidence type="ECO:0000313" key="2">
    <source>
        <dbReference type="Proteomes" id="UP000024635"/>
    </source>
</evidence>
<accession>A0A016TB31</accession>
<evidence type="ECO:0000313" key="1">
    <source>
        <dbReference type="EMBL" id="EYB99839.1"/>
    </source>
</evidence>
<gene>
    <name evidence="1" type="primary">Acey_s0119.g798</name>
    <name evidence="1" type="ORF">Y032_0119g798</name>
</gene>
<protein>
    <submittedName>
        <fullName evidence="1">Uncharacterized protein</fullName>
    </submittedName>
</protein>
<dbReference type="Proteomes" id="UP000024635">
    <property type="component" value="Unassembled WGS sequence"/>
</dbReference>
<comment type="caution">
    <text evidence="1">The sequence shown here is derived from an EMBL/GenBank/DDBJ whole genome shotgun (WGS) entry which is preliminary data.</text>
</comment>
<organism evidence="1 2">
    <name type="scientific">Ancylostoma ceylanicum</name>
    <dbReference type="NCBI Taxonomy" id="53326"/>
    <lineage>
        <taxon>Eukaryota</taxon>
        <taxon>Metazoa</taxon>
        <taxon>Ecdysozoa</taxon>
        <taxon>Nematoda</taxon>
        <taxon>Chromadorea</taxon>
        <taxon>Rhabditida</taxon>
        <taxon>Rhabditina</taxon>
        <taxon>Rhabditomorpha</taxon>
        <taxon>Strongyloidea</taxon>
        <taxon>Ancylostomatidae</taxon>
        <taxon>Ancylostomatinae</taxon>
        <taxon>Ancylostoma</taxon>
    </lineage>
</organism>